<dbReference type="PANTHER" id="PTHR11538:SF41">
    <property type="entry name" value="PHENYLALANINE--TRNA LIGASE, MITOCHONDRIAL"/>
    <property type="match status" value="1"/>
</dbReference>
<evidence type="ECO:0000256" key="12">
    <source>
        <dbReference type="ARBA" id="ARBA00049255"/>
    </source>
</evidence>
<dbReference type="CDD" id="cd00496">
    <property type="entry name" value="PheRS_alpha_core"/>
    <property type="match status" value="1"/>
</dbReference>
<evidence type="ECO:0000256" key="1">
    <source>
        <dbReference type="ARBA" id="ARBA00004496"/>
    </source>
</evidence>
<keyword evidence="5 13" id="KW-0436">Ligase</keyword>
<dbReference type="InterPro" id="IPR022911">
    <property type="entry name" value="Phe_tRNA_ligase_alpha1_bac"/>
</dbReference>
<dbReference type="GO" id="GO:0006432">
    <property type="term" value="P:phenylalanyl-tRNA aminoacylation"/>
    <property type="evidence" value="ECO:0007669"/>
    <property type="project" value="UniProtKB-UniRule"/>
</dbReference>
<comment type="catalytic activity">
    <reaction evidence="12 13">
        <text>tRNA(Phe) + L-phenylalanine + ATP = L-phenylalanyl-tRNA(Phe) + AMP + diphosphate + H(+)</text>
        <dbReference type="Rhea" id="RHEA:19413"/>
        <dbReference type="Rhea" id="RHEA-COMP:9668"/>
        <dbReference type="Rhea" id="RHEA-COMP:9699"/>
        <dbReference type="ChEBI" id="CHEBI:15378"/>
        <dbReference type="ChEBI" id="CHEBI:30616"/>
        <dbReference type="ChEBI" id="CHEBI:33019"/>
        <dbReference type="ChEBI" id="CHEBI:58095"/>
        <dbReference type="ChEBI" id="CHEBI:78442"/>
        <dbReference type="ChEBI" id="CHEBI:78531"/>
        <dbReference type="ChEBI" id="CHEBI:456215"/>
        <dbReference type="EC" id="6.1.1.20"/>
    </reaction>
</comment>
<dbReference type="SUPFAM" id="SSF46589">
    <property type="entry name" value="tRNA-binding arm"/>
    <property type="match status" value="1"/>
</dbReference>
<gene>
    <name evidence="13 15" type="primary">pheS</name>
    <name evidence="15" type="ORF">GCU85_08615</name>
</gene>
<comment type="cofactor">
    <cofactor evidence="13">
        <name>Mg(2+)</name>
        <dbReference type="ChEBI" id="CHEBI:18420"/>
    </cofactor>
    <text evidence="13">Binds 2 magnesium ions per tetramer.</text>
</comment>
<dbReference type="FunFam" id="3.30.930.10:FF:000003">
    <property type="entry name" value="Phenylalanine--tRNA ligase alpha subunit"/>
    <property type="match status" value="1"/>
</dbReference>
<evidence type="ECO:0000259" key="14">
    <source>
        <dbReference type="PROSITE" id="PS50862"/>
    </source>
</evidence>
<dbReference type="NCBIfam" id="TIGR00468">
    <property type="entry name" value="pheS"/>
    <property type="match status" value="1"/>
</dbReference>
<dbReference type="SUPFAM" id="SSF55681">
    <property type="entry name" value="Class II aaRS and biotin synthetases"/>
    <property type="match status" value="1"/>
</dbReference>
<dbReference type="GO" id="GO:0005524">
    <property type="term" value="F:ATP binding"/>
    <property type="evidence" value="ECO:0007669"/>
    <property type="project" value="UniProtKB-UniRule"/>
</dbReference>
<keyword evidence="16" id="KW-1185">Reference proteome</keyword>
<dbReference type="PANTHER" id="PTHR11538">
    <property type="entry name" value="PHENYLALANYL-TRNA SYNTHETASE"/>
    <property type="match status" value="1"/>
</dbReference>
<dbReference type="EC" id="6.1.1.20" evidence="13"/>
<sequence>MDKELELLLTQALTLIAQEKRLDNLDKIRVEWLGKKGFFAQKMTDLSALSAEEKPKFGQLINQMKTQVQQALIDKKAALEADQLAYQLRRERLDITMPGRYREIGSRHPISLAREKIERFFTRHGFVIETGPEIEDDFHNFEALNISKDHPARDMADTFYVDDEMVLRTHTSNVQIRTMKTQQPPLRMIAPGRVYRSDSDMTHTPMFHQIEGMWIDEAVSFADLKGVLIAFLRDFFDTPDLRVRFRPSYFPFTEPSAEVDVAYGDSGWLEVLGSGMMHPKVLEAGGIDSSKYCGYAFGMGIERLAMLRYQVKDLRLFFENDVRFLHQFK</sequence>
<keyword evidence="7 13" id="KW-0547">Nucleotide-binding</keyword>
<evidence type="ECO:0000256" key="10">
    <source>
        <dbReference type="ARBA" id="ARBA00022917"/>
    </source>
</evidence>
<evidence type="ECO:0000256" key="4">
    <source>
        <dbReference type="ARBA" id="ARBA00022490"/>
    </source>
</evidence>
<name>A0A6N7F4G4_9GAMM</name>
<evidence type="ECO:0000256" key="3">
    <source>
        <dbReference type="ARBA" id="ARBA00011209"/>
    </source>
</evidence>
<dbReference type="PROSITE" id="PS50862">
    <property type="entry name" value="AA_TRNA_LIGASE_II"/>
    <property type="match status" value="1"/>
</dbReference>
<keyword evidence="4 13" id="KW-0963">Cytoplasm</keyword>
<evidence type="ECO:0000256" key="11">
    <source>
        <dbReference type="ARBA" id="ARBA00023146"/>
    </source>
</evidence>
<dbReference type="InterPro" id="IPR045864">
    <property type="entry name" value="aa-tRNA-synth_II/BPL/LPL"/>
</dbReference>
<keyword evidence="8 13" id="KW-0067">ATP-binding</keyword>
<dbReference type="AlphaFoldDB" id="A0A6N7F4G4"/>
<dbReference type="Proteomes" id="UP000471298">
    <property type="component" value="Unassembled WGS sequence"/>
</dbReference>
<evidence type="ECO:0000256" key="5">
    <source>
        <dbReference type="ARBA" id="ARBA00022598"/>
    </source>
</evidence>
<dbReference type="EMBL" id="WHNW01000011">
    <property type="protein sequence ID" value="MPV86786.1"/>
    <property type="molecule type" value="Genomic_DNA"/>
</dbReference>
<evidence type="ECO:0000256" key="6">
    <source>
        <dbReference type="ARBA" id="ARBA00022723"/>
    </source>
</evidence>
<evidence type="ECO:0000313" key="15">
    <source>
        <dbReference type="EMBL" id="MPV86786.1"/>
    </source>
</evidence>
<dbReference type="InterPro" id="IPR006195">
    <property type="entry name" value="aa-tRNA-synth_II"/>
</dbReference>
<dbReference type="Gene3D" id="3.30.930.10">
    <property type="entry name" value="Bira Bifunctional Protein, Domain 2"/>
    <property type="match status" value="1"/>
</dbReference>
<dbReference type="HAMAP" id="MF_00281">
    <property type="entry name" value="Phe_tRNA_synth_alpha1"/>
    <property type="match status" value="1"/>
</dbReference>
<dbReference type="InterPro" id="IPR002319">
    <property type="entry name" value="Phenylalanyl-tRNA_Synthase"/>
</dbReference>
<keyword evidence="10 13" id="KW-0648">Protein biosynthesis</keyword>
<feature type="domain" description="Aminoacyl-transfer RNA synthetases class-II family profile" evidence="14">
    <location>
        <begin position="117"/>
        <end position="319"/>
    </location>
</feature>
<evidence type="ECO:0000313" key="16">
    <source>
        <dbReference type="Proteomes" id="UP000471298"/>
    </source>
</evidence>
<evidence type="ECO:0000256" key="8">
    <source>
        <dbReference type="ARBA" id="ARBA00022840"/>
    </source>
</evidence>
<organism evidence="15 16">
    <name type="scientific">Ostreibacterium oceani</name>
    <dbReference type="NCBI Taxonomy" id="2654998"/>
    <lineage>
        <taxon>Bacteria</taxon>
        <taxon>Pseudomonadati</taxon>
        <taxon>Pseudomonadota</taxon>
        <taxon>Gammaproteobacteria</taxon>
        <taxon>Cardiobacteriales</taxon>
        <taxon>Ostreibacteriaceae</taxon>
        <taxon>Ostreibacterium</taxon>
    </lineage>
</organism>
<accession>A0A6N7F4G4</accession>
<comment type="caution">
    <text evidence="15">The sequence shown here is derived from an EMBL/GenBank/DDBJ whole genome shotgun (WGS) entry which is preliminary data.</text>
</comment>
<evidence type="ECO:0000256" key="2">
    <source>
        <dbReference type="ARBA" id="ARBA00010207"/>
    </source>
</evidence>
<protein>
    <recommendedName>
        <fullName evidence="13">Phenylalanine--tRNA ligase alpha subunit</fullName>
        <ecNumber evidence="13">6.1.1.20</ecNumber>
    </recommendedName>
    <alternativeName>
        <fullName evidence="13">Phenylalanyl-tRNA synthetase alpha subunit</fullName>
        <shortName evidence="13">PheRS</shortName>
    </alternativeName>
</protein>
<dbReference type="GO" id="GO:0000049">
    <property type="term" value="F:tRNA binding"/>
    <property type="evidence" value="ECO:0007669"/>
    <property type="project" value="InterPro"/>
</dbReference>
<comment type="subcellular location">
    <subcellularLocation>
        <location evidence="1 13">Cytoplasm</location>
    </subcellularLocation>
</comment>
<keyword evidence="11 13" id="KW-0030">Aminoacyl-tRNA synthetase</keyword>
<keyword evidence="6 13" id="KW-0479">Metal-binding</keyword>
<dbReference type="InterPro" id="IPR010978">
    <property type="entry name" value="tRNA-bd_arm"/>
</dbReference>
<comment type="similarity">
    <text evidence="2 13">Belongs to the class-II aminoacyl-tRNA synthetase family. Phe-tRNA synthetase alpha subunit type 1 subfamily.</text>
</comment>
<comment type="subunit">
    <text evidence="3 13">Tetramer of two alpha and two beta subunits.</text>
</comment>
<dbReference type="GO" id="GO:0000287">
    <property type="term" value="F:magnesium ion binding"/>
    <property type="evidence" value="ECO:0007669"/>
    <property type="project" value="UniProtKB-UniRule"/>
</dbReference>
<dbReference type="RefSeq" id="WP_152810778.1">
    <property type="nucleotide sequence ID" value="NZ_WHNW01000011.1"/>
</dbReference>
<dbReference type="InterPro" id="IPR004529">
    <property type="entry name" value="Phe-tRNA-synth_IIc_asu"/>
</dbReference>
<reference evidence="15 16" key="1">
    <citation type="submission" date="2019-10" db="EMBL/GenBank/DDBJ databases">
        <title>Cardiobacteriales fam. a chemoheterotrophic member of the order Cardiobacteriales, and proposal of Cardiobacteriales fam. nov.</title>
        <authorList>
            <person name="Wang C."/>
        </authorList>
    </citation>
    <scope>NUCLEOTIDE SEQUENCE [LARGE SCALE GENOMIC DNA]</scope>
    <source>
        <strain evidence="15 16">ML27</strain>
    </source>
</reference>
<dbReference type="FunCoup" id="A0A6N7F4G4">
    <property type="interactions" value="487"/>
</dbReference>
<dbReference type="InParanoid" id="A0A6N7F4G4"/>
<evidence type="ECO:0000256" key="9">
    <source>
        <dbReference type="ARBA" id="ARBA00022842"/>
    </source>
</evidence>
<keyword evidence="9 13" id="KW-0460">Magnesium</keyword>
<dbReference type="Pfam" id="PF01409">
    <property type="entry name" value="tRNA-synt_2d"/>
    <property type="match status" value="1"/>
</dbReference>
<dbReference type="Pfam" id="PF02912">
    <property type="entry name" value="Phe_tRNA-synt_N"/>
    <property type="match status" value="1"/>
</dbReference>
<evidence type="ECO:0000256" key="13">
    <source>
        <dbReference type="HAMAP-Rule" id="MF_00281"/>
    </source>
</evidence>
<dbReference type="InterPro" id="IPR004188">
    <property type="entry name" value="Phe-tRNA_ligase_II_N"/>
</dbReference>
<feature type="binding site" evidence="13">
    <location>
        <position position="254"/>
    </location>
    <ligand>
        <name>Mg(2+)</name>
        <dbReference type="ChEBI" id="CHEBI:18420"/>
        <note>shared with beta subunit</note>
    </ligand>
</feature>
<evidence type="ECO:0000256" key="7">
    <source>
        <dbReference type="ARBA" id="ARBA00022741"/>
    </source>
</evidence>
<proteinExistence type="inferred from homology"/>
<dbReference type="GO" id="GO:0005737">
    <property type="term" value="C:cytoplasm"/>
    <property type="evidence" value="ECO:0007669"/>
    <property type="project" value="UniProtKB-SubCell"/>
</dbReference>
<dbReference type="GO" id="GO:0004826">
    <property type="term" value="F:phenylalanine-tRNA ligase activity"/>
    <property type="evidence" value="ECO:0007669"/>
    <property type="project" value="UniProtKB-UniRule"/>
</dbReference>